<dbReference type="KEGG" id="kaf:KAFR_0B00810"/>
<reference evidence="2 3" key="1">
    <citation type="journal article" date="2011" name="Proc. Natl. Acad. Sci. U.S.A.">
        <title>Evolutionary erosion of yeast sex chromosomes by mating-type switching accidents.</title>
        <authorList>
            <person name="Gordon J.L."/>
            <person name="Armisen D."/>
            <person name="Proux-Wera E."/>
            <person name="Oheigeartaigh S.S."/>
            <person name="Byrne K.P."/>
            <person name="Wolfe K.H."/>
        </authorList>
    </citation>
    <scope>NUCLEOTIDE SEQUENCE [LARGE SCALE GENOMIC DNA]</scope>
    <source>
        <strain evidence="3">ATCC 22294 / BCRC 22015 / CBS 2517 / CECT 1963 / NBRC 1671 / NRRL Y-8276</strain>
    </source>
</reference>
<protein>
    <submittedName>
        <fullName evidence="2">Uncharacterized protein</fullName>
    </submittedName>
</protein>
<dbReference type="RefSeq" id="XP_003955514.1">
    <property type="nucleotide sequence ID" value="XM_003955465.1"/>
</dbReference>
<dbReference type="eggNOG" id="ENOG502S3S2">
    <property type="taxonomic scope" value="Eukaryota"/>
</dbReference>
<dbReference type="HOGENOM" id="CLU_082191_0_1_1"/>
<dbReference type="OrthoDB" id="3063476at2759"/>
<evidence type="ECO:0000313" key="3">
    <source>
        <dbReference type="Proteomes" id="UP000005220"/>
    </source>
</evidence>
<dbReference type="PANTHER" id="PTHR34693">
    <property type="entry name" value="PROTEIN PAR32"/>
    <property type="match status" value="1"/>
</dbReference>
<evidence type="ECO:0000256" key="1">
    <source>
        <dbReference type="SAM" id="MobiDB-lite"/>
    </source>
</evidence>
<feature type="region of interest" description="Disordered" evidence="1">
    <location>
        <begin position="1"/>
        <end position="57"/>
    </location>
</feature>
<sequence length="152" mass="16668">MDDTTQKYKVSTGRGGIGNFQKSGTRVSPKLVPQGSQTPALIQPVYSTGRGGVGNMRKNVDPKLTRIAQDVDADDIILVKTNTSHEIRRERTIEEVTDKPPTVAIGRGGAGNIVSPETSITDSNKKKPNKRHTSRKKHEKKGFWSSLRNVFA</sequence>
<keyword evidence="3" id="KW-1185">Reference proteome</keyword>
<accession>H2APS9</accession>
<dbReference type="PANTHER" id="PTHR34693:SF1">
    <property type="entry name" value="PROTEIN PAR32"/>
    <property type="match status" value="1"/>
</dbReference>
<dbReference type="GeneID" id="13882603"/>
<name>H2APS9_KAZAF</name>
<dbReference type="InParanoid" id="H2APS9"/>
<proteinExistence type="predicted"/>
<gene>
    <name evidence="2" type="primary">KAFR0B00810</name>
    <name evidence="2" type="ORF">KAFR_0B00810</name>
</gene>
<evidence type="ECO:0000313" key="2">
    <source>
        <dbReference type="EMBL" id="CCF56379.1"/>
    </source>
</evidence>
<dbReference type="EMBL" id="HE650822">
    <property type="protein sequence ID" value="CCF56379.1"/>
    <property type="molecule type" value="Genomic_DNA"/>
</dbReference>
<dbReference type="Pfam" id="PF12223">
    <property type="entry name" value="DUF3602"/>
    <property type="match status" value="2"/>
</dbReference>
<dbReference type="AlphaFoldDB" id="H2APS9"/>
<organism evidence="2 3">
    <name type="scientific">Kazachstania africana (strain ATCC 22294 / BCRC 22015 / CBS 2517 / CECT 1963 / NBRC 1671 / NRRL Y-8276)</name>
    <name type="common">Yeast</name>
    <name type="synonym">Kluyveromyces africanus</name>
    <dbReference type="NCBI Taxonomy" id="1071382"/>
    <lineage>
        <taxon>Eukaryota</taxon>
        <taxon>Fungi</taxon>
        <taxon>Dikarya</taxon>
        <taxon>Ascomycota</taxon>
        <taxon>Saccharomycotina</taxon>
        <taxon>Saccharomycetes</taxon>
        <taxon>Saccharomycetales</taxon>
        <taxon>Saccharomycetaceae</taxon>
        <taxon>Kazachstania</taxon>
    </lineage>
</organism>
<feature type="region of interest" description="Disordered" evidence="1">
    <location>
        <begin position="98"/>
        <end position="152"/>
    </location>
</feature>
<dbReference type="InterPro" id="IPR022024">
    <property type="entry name" value="DUF3602"/>
</dbReference>
<dbReference type="Proteomes" id="UP000005220">
    <property type="component" value="Chromosome 2"/>
</dbReference>
<feature type="compositionally biased region" description="Basic residues" evidence="1">
    <location>
        <begin position="126"/>
        <end position="140"/>
    </location>
</feature>
<dbReference type="InterPro" id="IPR053203">
    <property type="entry name" value="Cisplatin_resist-associated"/>
</dbReference>